<dbReference type="InterPro" id="IPR036390">
    <property type="entry name" value="WH_DNA-bd_sf"/>
</dbReference>
<name>A0A2G1QMM9_9HYPH</name>
<accession>A0A2G1QMM9</accession>
<comment type="caution">
    <text evidence="2">The sequence shown here is derived from an EMBL/GenBank/DDBJ whole genome shotgun (WGS) entry which is preliminary data.</text>
</comment>
<dbReference type="InterPro" id="IPR036388">
    <property type="entry name" value="WH-like_DNA-bd_sf"/>
</dbReference>
<dbReference type="EMBL" id="PDVP01000006">
    <property type="protein sequence ID" value="PHP66797.1"/>
    <property type="molecule type" value="Genomic_DNA"/>
</dbReference>
<dbReference type="PANTHER" id="PTHR33164">
    <property type="entry name" value="TRANSCRIPTIONAL REGULATOR, MARR FAMILY"/>
    <property type="match status" value="1"/>
</dbReference>
<dbReference type="SMART" id="SM00347">
    <property type="entry name" value="HTH_MARR"/>
    <property type="match status" value="1"/>
</dbReference>
<evidence type="ECO:0000259" key="1">
    <source>
        <dbReference type="PROSITE" id="PS50995"/>
    </source>
</evidence>
<proteinExistence type="predicted"/>
<feature type="domain" description="HTH marR-type" evidence="1">
    <location>
        <begin position="7"/>
        <end position="140"/>
    </location>
</feature>
<dbReference type="GO" id="GO:0006950">
    <property type="term" value="P:response to stress"/>
    <property type="evidence" value="ECO:0007669"/>
    <property type="project" value="TreeGrafter"/>
</dbReference>
<dbReference type="RefSeq" id="WP_099306563.1">
    <property type="nucleotide sequence ID" value="NZ_PDVP01000006.1"/>
</dbReference>
<sequence>MKSFDLADYLPYRLAALSERISRRLALEYGQSHGLSMAEWRVLVHLSRHSEVSVGEICTYVNLEKPRVSRAVARLESAGLVNKYNAKDDHRLVAISLTDKGTDALKEIIAAALAYEKRLTAALTPKDMERLLEIAEKLHGVLDKDPLSMPRPEIDRN</sequence>
<dbReference type="GO" id="GO:0003700">
    <property type="term" value="F:DNA-binding transcription factor activity"/>
    <property type="evidence" value="ECO:0007669"/>
    <property type="project" value="InterPro"/>
</dbReference>
<protein>
    <submittedName>
        <fullName evidence="2">MarR family transcriptional regulator</fullName>
    </submittedName>
</protein>
<reference evidence="2 3" key="1">
    <citation type="submission" date="2017-10" db="EMBL/GenBank/DDBJ databases">
        <title>Sedimentibacterium mangrovi gen. nov., sp. nov., a novel member of family Phyllobacteriacea isolated from mangrove sediment.</title>
        <authorList>
            <person name="Liao H."/>
            <person name="Tian Y."/>
        </authorList>
    </citation>
    <scope>NUCLEOTIDE SEQUENCE [LARGE SCALE GENOMIC DNA]</scope>
    <source>
        <strain evidence="2 3">X9-2-2</strain>
    </source>
</reference>
<organism evidence="2 3">
    <name type="scientific">Zhengella mangrovi</name>
    <dbReference type="NCBI Taxonomy" id="1982044"/>
    <lineage>
        <taxon>Bacteria</taxon>
        <taxon>Pseudomonadati</taxon>
        <taxon>Pseudomonadota</taxon>
        <taxon>Alphaproteobacteria</taxon>
        <taxon>Hyphomicrobiales</taxon>
        <taxon>Notoacmeibacteraceae</taxon>
        <taxon>Zhengella</taxon>
    </lineage>
</organism>
<dbReference type="InterPro" id="IPR000835">
    <property type="entry name" value="HTH_MarR-typ"/>
</dbReference>
<evidence type="ECO:0000313" key="3">
    <source>
        <dbReference type="Proteomes" id="UP000221168"/>
    </source>
</evidence>
<dbReference type="Gene3D" id="1.10.10.10">
    <property type="entry name" value="Winged helix-like DNA-binding domain superfamily/Winged helix DNA-binding domain"/>
    <property type="match status" value="1"/>
</dbReference>
<dbReference type="PANTHER" id="PTHR33164:SF43">
    <property type="entry name" value="HTH-TYPE TRANSCRIPTIONAL REPRESSOR YETL"/>
    <property type="match status" value="1"/>
</dbReference>
<dbReference type="PRINTS" id="PR00598">
    <property type="entry name" value="HTHMARR"/>
</dbReference>
<dbReference type="OrthoDB" id="582199at2"/>
<gene>
    <name evidence="2" type="ORF">CSC94_11870</name>
</gene>
<dbReference type="InterPro" id="IPR039422">
    <property type="entry name" value="MarR/SlyA-like"/>
</dbReference>
<dbReference type="Pfam" id="PF12802">
    <property type="entry name" value="MarR_2"/>
    <property type="match status" value="1"/>
</dbReference>
<dbReference type="Proteomes" id="UP000221168">
    <property type="component" value="Unassembled WGS sequence"/>
</dbReference>
<evidence type="ECO:0000313" key="2">
    <source>
        <dbReference type="EMBL" id="PHP66797.1"/>
    </source>
</evidence>
<keyword evidence="3" id="KW-1185">Reference proteome</keyword>
<dbReference type="PROSITE" id="PS50995">
    <property type="entry name" value="HTH_MARR_2"/>
    <property type="match status" value="1"/>
</dbReference>
<dbReference type="SUPFAM" id="SSF46785">
    <property type="entry name" value="Winged helix' DNA-binding domain"/>
    <property type="match status" value="1"/>
</dbReference>
<dbReference type="AlphaFoldDB" id="A0A2G1QMM9"/>